<dbReference type="InterPro" id="IPR000888">
    <property type="entry name" value="RmlC-like"/>
</dbReference>
<evidence type="ECO:0000313" key="9">
    <source>
        <dbReference type="Proteomes" id="UP000435357"/>
    </source>
</evidence>
<evidence type="ECO:0000256" key="4">
    <source>
        <dbReference type="ARBA" id="ARBA00019595"/>
    </source>
</evidence>
<dbReference type="CDD" id="cd00438">
    <property type="entry name" value="cupin_RmlC"/>
    <property type="match status" value="1"/>
</dbReference>
<dbReference type="GO" id="GO:0008830">
    <property type="term" value="F:dTDP-4-dehydrorhamnose 3,5-epimerase activity"/>
    <property type="evidence" value="ECO:0007669"/>
    <property type="project" value="UniProtKB-UniRule"/>
</dbReference>
<dbReference type="OrthoDB" id="9800680at2"/>
<evidence type="ECO:0000256" key="1">
    <source>
        <dbReference type="ARBA" id="ARBA00001298"/>
    </source>
</evidence>
<reference evidence="8 9" key="1">
    <citation type="submission" date="2019-09" db="EMBL/GenBank/DDBJ databases">
        <title>Genomes of Cryomorphaceae.</title>
        <authorList>
            <person name="Bowman J.P."/>
        </authorList>
    </citation>
    <scope>NUCLEOTIDE SEQUENCE [LARGE SCALE GENOMIC DNA]</scope>
    <source>
        <strain evidence="8 9">KCTC 52047</strain>
    </source>
</reference>
<dbReference type="AlphaFoldDB" id="A0A6N6MBZ7"/>
<evidence type="ECO:0000256" key="5">
    <source>
        <dbReference type="PIRSR" id="PIRSR600888-1"/>
    </source>
</evidence>
<dbReference type="RefSeq" id="WP_151166041.1">
    <property type="nucleotide sequence ID" value="NZ_WACR01000001.1"/>
</dbReference>
<dbReference type="PANTHER" id="PTHR21047">
    <property type="entry name" value="DTDP-6-DEOXY-D-GLUCOSE-3,5 EPIMERASE"/>
    <property type="match status" value="1"/>
</dbReference>
<dbReference type="EC" id="5.1.3.13" evidence="3 7"/>
<keyword evidence="7 8" id="KW-0413">Isomerase</keyword>
<comment type="pathway">
    <text evidence="7">Carbohydrate biosynthesis; dTDP-L-rhamnose biosynthesis.</text>
</comment>
<dbReference type="Gene3D" id="2.60.120.10">
    <property type="entry name" value="Jelly Rolls"/>
    <property type="match status" value="1"/>
</dbReference>
<dbReference type="InterPro" id="IPR011051">
    <property type="entry name" value="RmlC_Cupin_sf"/>
</dbReference>
<feature type="active site" description="Proton acceptor" evidence="5">
    <location>
        <position position="61"/>
    </location>
</feature>
<comment type="function">
    <text evidence="2 7">Catalyzes the epimerization of the C3' and C5'positions of dTDP-6-deoxy-D-xylo-4-hexulose, forming dTDP-6-deoxy-L-lyxo-4-hexulose.</text>
</comment>
<evidence type="ECO:0000256" key="3">
    <source>
        <dbReference type="ARBA" id="ARBA00012098"/>
    </source>
</evidence>
<sequence>MEIIDEPIKGLKLLKPKVFGDHRGYFFESYNKKTFESVGINDEFVQDNQSFSQKNVLRGLHFQTDEFAQAKLVRVISGSVYDVALDIRKGSPTYGKTFGVELNATNQYQFYVPVGFAHGFVTLEDNTVFAYKCSNYYSPGHEGGIMYNDPDLNIDWKVDNPILSEKDRENEVFKLFESPFEYEEK</sequence>
<gene>
    <name evidence="8" type="primary">rfbC</name>
    <name evidence="8" type="ORF">F3059_00875</name>
</gene>
<accession>A0A6N6MBZ7</accession>
<comment type="caution">
    <text evidence="8">The sequence shown here is derived from an EMBL/GenBank/DDBJ whole genome shotgun (WGS) entry which is preliminary data.</text>
</comment>
<keyword evidence="9" id="KW-1185">Reference proteome</keyword>
<evidence type="ECO:0000313" key="8">
    <source>
        <dbReference type="EMBL" id="KAB1066053.1"/>
    </source>
</evidence>
<dbReference type="GO" id="GO:0005829">
    <property type="term" value="C:cytosol"/>
    <property type="evidence" value="ECO:0007669"/>
    <property type="project" value="TreeGrafter"/>
</dbReference>
<dbReference type="Pfam" id="PF00908">
    <property type="entry name" value="dTDP_sugar_isom"/>
    <property type="match status" value="1"/>
</dbReference>
<name>A0A6N6MBZ7_9FLAO</name>
<proteinExistence type="inferred from homology"/>
<comment type="similarity">
    <text evidence="7">Belongs to the dTDP-4-dehydrorhamnose 3,5-epimerase family.</text>
</comment>
<dbReference type="GO" id="GO:0019305">
    <property type="term" value="P:dTDP-rhamnose biosynthetic process"/>
    <property type="evidence" value="ECO:0007669"/>
    <property type="project" value="UniProtKB-UniRule"/>
</dbReference>
<comment type="subunit">
    <text evidence="7">Homodimer.</text>
</comment>
<dbReference type="SUPFAM" id="SSF51182">
    <property type="entry name" value="RmlC-like cupins"/>
    <property type="match status" value="1"/>
</dbReference>
<dbReference type="NCBIfam" id="TIGR01221">
    <property type="entry name" value="rmlC"/>
    <property type="match status" value="1"/>
</dbReference>
<dbReference type="PANTHER" id="PTHR21047:SF2">
    <property type="entry name" value="THYMIDINE DIPHOSPHO-4-KETO-RHAMNOSE 3,5-EPIMERASE"/>
    <property type="match status" value="1"/>
</dbReference>
<comment type="catalytic activity">
    <reaction evidence="1 7">
        <text>dTDP-4-dehydro-6-deoxy-alpha-D-glucose = dTDP-4-dehydro-beta-L-rhamnose</text>
        <dbReference type="Rhea" id="RHEA:16969"/>
        <dbReference type="ChEBI" id="CHEBI:57649"/>
        <dbReference type="ChEBI" id="CHEBI:62830"/>
        <dbReference type="EC" id="5.1.3.13"/>
    </reaction>
</comment>
<dbReference type="Proteomes" id="UP000435357">
    <property type="component" value="Unassembled WGS sequence"/>
</dbReference>
<evidence type="ECO:0000256" key="2">
    <source>
        <dbReference type="ARBA" id="ARBA00001997"/>
    </source>
</evidence>
<evidence type="ECO:0000256" key="7">
    <source>
        <dbReference type="RuleBase" id="RU364069"/>
    </source>
</evidence>
<feature type="active site" description="Proton donor" evidence="5">
    <location>
        <position position="131"/>
    </location>
</feature>
<protein>
    <recommendedName>
        <fullName evidence="4 7">dTDP-4-dehydrorhamnose 3,5-epimerase</fullName>
        <ecNumber evidence="3 7">5.1.3.13</ecNumber>
    </recommendedName>
    <alternativeName>
        <fullName evidence="7">Thymidine diphospho-4-keto-rhamnose 3,5-epimerase</fullName>
    </alternativeName>
</protein>
<dbReference type="InterPro" id="IPR014710">
    <property type="entry name" value="RmlC-like_jellyroll"/>
</dbReference>
<dbReference type="EMBL" id="WACR01000001">
    <property type="protein sequence ID" value="KAB1066053.1"/>
    <property type="molecule type" value="Genomic_DNA"/>
</dbReference>
<dbReference type="UniPathway" id="UPA00124"/>
<dbReference type="GO" id="GO:0000271">
    <property type="term" value="P:polysaccharide biosynthetic process"/>
    <property type="evidence" value="ECO:0007669"/>
    <property type="project" value="TreeGrafter"/>
</dbReference>
<evidence type="ECO:0000256" key="6">
    <source>
        <dbReference type="PIRSR" id="PIRSR600888-3"/>
    </source>
</evidence>
<feature type="site" description="Participates in a stacking interaction with the thymidine ring of dTDP-4-oxo-6-deoxyglucose" evidence="6">
    <location>
        <position position="137"/>
    </location>
</feature>
<organism evidence="8 9">
    <name type="scientific">Salibacter halophilus</name>
    <dbReference type="NCBI Taxonomy" id="1803916"/>
    <lineage>
        <taxon>Bacteria</taxon>
        <taxon>Pseudomonadati</taxon>
        <taxon>Bacteroidota</taxon>
        <taxon>Flavobacteriia</taxon>
        <taxon>Flavobacteriales</taxon>
        <taxon>Salibacteraceae</taxon>
        <taxon>Salibacter</taxon>
    </lineage>
</organism>